<dbReference type="SUPFAM" id="SSF52075">
    <property type="entry name" value="Outer arm dynein light chain 1"/>
    <property type="match status" value="1"/>
</dbReference>
<dbReference type="InterPro" id="IPR050216">
    <property type="entry name" value="LRR_domain-containing"/>
</dbReference>
<feature type="domain" description="Disease resistance R13L4/SHOC-2-like LRR" evidence="3">
    <location>
        <begin position="70"/>
        <end position="154"/>
    </location>
</feature>
<name>A0A6P7Y8E6_9AMPH</name>
<dbReference type="InParanoid" id="A0A6P7Y8E6"/>
<accession>A0A6P7Y8E6</accession>
<dbReference type="CTD" id="55222"/>
<evidence type="ECO:0000313" key="5">
    <source>
        <dbReference type="RefSeq" id="XP_030059365.1"/>
    </source>
</evidence>
<dbReference type="GeneID" id="115470386"/>
<protein>
    <submittedName>
        <fullName evidence="5">Leucine-rich repeat-containing protein 20</fullName>
    </submittedName>
</protein>
<reference evidence="5" key="1">
    <citation type="submission" date="2025-08" db="UniProtKB">
        <authorList>
            <consortium name="RefSeq"/>
        </authorList>
    </citation>
    <scope>IDENTIFICATION</scope>
</reference>
<dbReference type="PANTHER" id="PTHR48051:SF1">
    <property type="entry name" value="RAS SUPPRESSOR PROTEIN 1"/>
    <property type="match status" value="1"/>
</dbReference>
<organism evidence="4 5">
    <name type="scientific">Microcaecilia unicolor</name>
    <dbReference type="NCBI Taxonomy" id="1415580"/>
    <lineage>
        <taxon>Eukaryota</taxon>
        <taxon>Metazoa</taxon>
        <taxon>Chordata</taxon>
        <taxon>Craniata</taxon>
        <taxon>Vertebrata</taxon>
        <taxon>Euteleostomi</taxon>
        <taxon>Amphibia</taxon>
        <taxon>Gymnophiona</taxon>
        <taxon>Siphonopidae</taxon>
        <taxon>Microcaecilia</taxon>
    </lineage>
</organism>
<dbReference type="Gene3D" id="3.80.10.10">
    <property type="entry name" value="Ribonuclease Inhibitor"/>
    <property type="match status" value="1"/>
</dbReference>
<keyword evidence="2" id="KW-0677">Repeat</keyword>
<evidence type="ECO:0000256" key="2">
    <source>
        <dbReference type="ARBA" id="ARBA00022737"/>
    </source>
</evidence>
<dbReference type="InterPro" id="IPR055414">
    <property type="entry name" value="LRR_R13L4/SHOC2-like"/>
</dbReference>
<dbReference type="FunCoup" id="A0A6P7Y8E6">
    <property type="interactions" value="134"/>
</dbReference>
<dbReference type="Proteomes" id="UP000515156">
    <property type="component" value="Chromosome 5"/>
</dbReference>
<gene>
    <name evidence="5" type="primary">LRRC20</name>
</gene>
<dbReference type="InterPro" id="IPR001611">
    <property type="entry name" value="Leu-rich_rpt"/>
</dbReference>
<sequence>MHKKMAEAVARVARRVNETVENKEDHLDLADCQLNAFPIGLYTVMKDVTEAIFSISLANNEIKSLPNQFFATFRQLRELNLAGNCLHQLPEEVGKLQHLKVINLSRNKFEVFPQQLAAVNTLETINLEENQISDIPVDKLTSMKALQSVNLKSNPLNSERLAAYRPLIKFQLLTSVEEVPAAAQT</sequence>
<evidence type="ECO:0000256" key="1">
    <source>
        <dbReference type="ARBA" id="ARBA00022614"/>
    </source>
</evidence>
<keyword evidence="1" id="KW-0433">Leucine-rich repeat</keyword>
<dbReference type="OrthoDB" id="1060944at2759"/>
<keyword evidence="4" id="KW-1185">Reference proteome</keyword>
<evidence type="ECO:0000313" key="4">
    <source>
        <dbReference type="Proteomes" id="UP000515156"/>
    </source>
</evidence>
<dbReference type="AlphaFoldDB" id="A0A6P7Y8E6"/>
<dbReference type="RefSeq" id="XP_030059365.1">
    <property type="nucleotide sequence ID" value="XM_030203505.1"/>
</dbReference>
<evidence type="ECO:0000259" key="3">
    <source>
        <dbReference type="Pfam" id="PF23598"/>
    </source>
</evidence>
<dbReference type="PROSITE" id="PS51450">
    <property type="entry name" value="LRR"/>
    <property type="match status" value="2"/>
</dbReference>
<proteinExistence type="predicted"/>
<dbReference type="GO" id="GO:0005737">
    <property type="term" value="C:cytoplasm"/>
    <property type="evidence" value="ECO:0007669"/>
    <property type="project" value="TreeGrafter"/>
</dbReference>
<dbReference type="InterPro" id="IPR032675">
    <property type="entry name" value="LRR_dom_sf"/>
</dbReference>
<dbReference type="KEGG" id="muo:115470386"/>
<dbReference type="Pfam" id="PF23598">
    <property type="entry name" value="LRR_14"/>
    <property type="match status" value="1"/>
</dbReference>
<dbReference type="PANTHER" id="PTHR48051">
    <property type="match status" value="1"/>
</dbReference>